<name>A0ACB9BI04_CICIN</name>
<dbReference type="Proteomes" id="UP001055811">
    <property type="component" value="Linkage Group LG06"/>
</dbReference>
<gene>
    <name evidence="1" type="ORF">L2E82_33020</name>
</gene>
<evidence type="ECO:0000313" key="1">
    <source>
        <dbReference type="EMBL" id="KAI3721999.1"/>
    </source>
</evidence>
<protein>
    <submittedName>
        <fullName evidence="1">Uncharacterized protein</fullName>
    </submittedName>
</protein>
<reference evidence="1 2" key="2">
    <citation type="journal article" date="2022" name="Mol. Ecol. Resour.">
        <title>The genomes of chicory, endive, great burdock and yacon provide insights into Asteraceae paleo-polyploidization history and plant inulin production.</title>
        <authorList>
            <person name="Fan W."/>
            <person name="Wang S."/>
            <person name="Wang H."/>
            <person name="Wang A."/>
            <person name="Jiang F."/>
            <person name="Liu H."/>
            <person name="Zhao H."/>
            <person name="Xu D."/>
            <person name="Zhang Y."/>
        </authorList>
    </citation>
    <scope>NUCLEOTIDE SEQUENCE [LARGE SCALE GENOMIC DNA]</scope>
    <source>
        <strain evidence="2">cv. Punajuju</strain>
        <tissue evidence="1">Leaves</tissue>
    </source>
</reference>
<comment type="caution">
    <text evidence="1">The sequence shown here is derived from an EMBL/GenBank/DDBJ whole genome shotgun (WGS) entry which is preliminary data.</text>
</comment>
<sequence length="81" mass="9051">MAVPFSRRSPLLLATTSQQFYPPKLEGLKKVLEVKKDINPHWLFLPFVSTFVSVLPMHLSMSAFPSSACPPSFNSQNNIMG</sequence>
<accession>A0ACB9BI04</accession>
<reference evidence="2" key="1">
    <citation type="journal article" date="2022" name="Mol. Ecol. Resour.">
        <title>The genomes of chicory, endive, great burdock and yacon provide insights into Asteraceae palaeo-polyploidization history and plant inulin production.</title>
        <authorList>
            <person name="Fan W."/>
            <person name="Wang S."/>
            <person name="Wang H."/>
            <person name="Wang A."/>
            <person name="Jiang F."/>
            <person name="Liu H."/>
            <person name="Zhao H."/>
            <person name="Xu D."/>
            <person name="Zhang Y."/>
        </authorList>
    </citation>
    <scope>NUCLEOTIDE SEQUENCE [LARGE SCALE GENOMIC DNA]</scope>
    <source>
        <strain evidence="2">cv. Punajuju</strain>
    </source>
</reference>
<proteinExistence type="predicted"/>
<keyword evidence="2" id="KW-1185">Reference proteome</keyword>
<evidence type="ECO:0000313" key="2">
    <source>
        <dbReference type="Proteomes" id="UP001055811"/>
    </source>
</evidence>
<dbReference type="EMBL" id="CM042014">
    <property type="protein sequence ID" value="KAI3721999.1"/>
    <property type="molecule type" value="Genomic_DNA"/>
</dbReference>
<organism evidence="1 2">
    <name type="scientific">Cichorium intybus</name>
    <name type="common">Chicory</name>
    <dbReference type="NCBI Taxonomy" id="13427"/>
    <lineage>
        <taxon>Eukaryota</taxon>
        <taxon>Viridiplantae</taxon>
        <taxon>Streptophyta</taxon>
        <taxon>Embryophyta</taxon>
        <taxon>Tracheophyta</taxon>
        <taxon>Spermatophyta</taxon>
        <taxon>Magnoliopsida</taxon>
        <taxon>eudicotyledons</taxon>
        <taxon>Gunneridae</taxon>
        <taxon>Pentapetalae</taxon>
        <taxon>asterids</taxon>
        <taxon>campanulids</taxon>
        <taxon>Asterales</taxon>
        <taxon>Asteraceae</taxon>
        <taxon>Cichorioideae</taxon>
        <taxon>Cichorieae</taxon>
        <taxon>Cichoriinae</taxon>
        <taxon>Cichorium</taxon>
    </lineage>
</organism>